<comment type="subcellular location">
    <subcellularLocation>
        <location evidence="1">Membrane</location>
        <topology evidence="1">Single-pass membrane protein</topology>
    </subcellularLocation>
</comment>
<dbReference type="STRING" id="7897.ENSLACP00000002974"/>
<name>H3A003_LATCH</name>
<feature type="domain" description="Cadherin" evidence="13">
    <location>
        <begin position="630"/>
        <end position="736"/>
    </location>
</feature>
<feature type="domain" description="Cadherin" evidence="13">
    <location>
        <begin position="1144"/>
        <end position="1249"/>
    </location>
</feature>
<dbReference type="InterPro" id="IPR050174">
    <property type="entry name" value="Protocadherin/Cadherin-CA"/>
</dbReference>
<evidence type="ECO:0000256" key="2">
    <source>
        <dbReference type="ARBA" id="ARBA00022536"/>
    </source>
</evidence>
<dbReference type="eggNOG" id="KOG1219">
    <property type="taxonomic scope" value="Eukaryota"/>
</dbReference>
<accession>H3A003</accession>
<keyword evidence="5" id="KW-0677">Repeat</keyword>
<evidence type="ECO:0000256" key="6">
    <source>
        <dbReference type="ARBA" id="ARBA00022837"/>
    </source>
</evidence>
<feature type="domain" description="Cadherin" evidence="13">
    <location>
        <begin position="421"/>
        <end position="527"/>
    </location>
</feature>
<evidence type="ECO:0000256" key="9">
    <source>
        <dbReference type="ARBA" id="ARBA00023136"/>
    </source>
</evidence>
<dbReference type="FunFam" id="2.60.40.60:FF:000039">
    <property type="entry name" value="FAT atypical cadherin 3"/>
    <property type="match status" value="1"/>
</dbReference>
<evidence type="ECO:0000259" key="13">
    <source>
        <dbReference type="PROSITE" id="PS50268"/>
    </source>
</evidence>
<evidence type="ECO:0000313" key="14">
    <source>
        <dbReference type="Ensembl" id="ENSLACP00000002974.1"/>
    </source>
</evidence>
<dbReference type="PROSITE" id="PS00232">
    <property type="entry name" value="CADHERIN_1"/>
    <property type="match status" value="9"/>
</dbReference>
<keyword evidence="3" id="KW-0812">Transmembrane</keyword>
<evidence type="ECO:0000256" key="11">
    <source>
        <dbReference type="ARBA" id="ARBA00023180"/>
    </source>
</evidence>
<evidence type="ECO:0000256" key="8">
    <source>
        <dbReference type="ARBA" id="ARBA00022989"/>
    </source>
</evidence>
<evidence type="ECO:0000256" key="10">
    <source>
        <dbReference type="ARBA" id="ARBA00023157"/>
    </source>
</evidence>
<keyword evidence="10" id="KW-1015">Disulfide bond</keyword>
<dbReference type="HOGENOM" id="CLU_001273_1_0_1"/>
<dbReference type="GO" id="GO:0007156">
    <property type="term" value="P:homophilic cell adhesion via plasma membrane adhesion molecules"/>
    <property type="evidence" value="ECO:0007669"/>
    <property type="project" value="InterPro"/>
</dbReference>
<dbReference type="Proteomes" id="UP000008672">
    <property type="component" value="Unassembled WGS sequence"/>
</dbReference>
<dbReference type="Ensembl" id="ENSLACT00000003000.1">
    <property type="protein sequence ID" value="ENSLACP00000002974.1"/>
    <property type="gene ID" value="ENSLACG00000002660.1"/>
</dbReference>
<dbReference type="FunFam" id="2.60.40.60:FF:000015">
    <property type="entry name" value="FAT atypical cadherin 1"/>
    <property type="match status" value="1"/>
</dbReference>
<keyword evidence="8" id="KW-1133">Transmembrane helix</keyword>
<feature type="domain" description="Cadherin" evidence="13">
    <location>
        <begin position="1045"/>
        <end position="1143"/>
    </location>
</feature>
<evidence type="ECO:0000313" key="15">
    <source>
        <dbReference type="Proteomes" id="UP000008672"/>
    </source>
</evidence>
<dbReference type="InterPro" id="IPR015919">
    <property type="entry name" value="Cadherin-like_sf"/>
</dbReference>
<feature type="domain" description="Cadherin" evidence="13">
    <location>
        <begin position="1282"/>
        <end position="1349"/>
    </location>
</feature>
<feature type="domain" description="Cadherin" evidence="13">
    <location>
        <begin position="957"/>
        <end position="1044"/>
    </location>
</feature>
<feature type="domain" description="Cadherin" evidence="13">
    <location>
        <begin position="755"/>
        <end position="840"/>
    </location>
</feature>
<dbReference type="InParanoid" id="H3A003"/>
<reference evidence="14" key="2">
    <citation type="submission" date="2025-08" db="UniProtKB">
        <authorList>
            <consortium name="Ensembl"/>
        </authorList>
    </citation>
    <scope>IDENTIFICATION</scope>
</reference>
<evidence type="ECO:0000256" key="3">
    <source>
        <dbReference type="ARBA" id="ARBA00022692"/>
    </source>
</evidence>
<keyword evidence="11" id="KW-0325">Glycoprotein</keyword>
<organism evidence="14 15">
    <name type="scientific">Latimeria chalumnae</name>
    <name type="common">Coelacanth</name>
    <dbReference type="NCBI Taxonomy" id="7897"/>
    <lineage>
        <taxon>Eukaryota</taxon>
        <taxon>Metazoa</taxon>
        <taxon>Chordata</taxon>
        <taxon>Craniata</taxon>
        <taxon>Vertebrata</taxon>
        <taxon>Euteleostomi</taxon>
        <taxon>Coelacanthiformes</taxon>
        <taxon>Coelacanthidae</taxon>
        <taxon>Latimeria</taxon>
    </lineage>
</organism>
<dbReference type="FunFam" id="2.60.40.60:FF:000033">
    <property type="entry name" value="FAT atypical cadherin 1"/>
    <property type="match status" value="1"/>
</dbReference>
<dbReference type="PRINTS" id="PR00205">
    <property type="entry name" value="CADHERIN"/>
</dbReference>
<feature type="domain" description="Cadherin" evidence="13">
    <location>
        <begin position="1350"/>
        <end position="1455"/>
    </location>
</feature>
<dbReference type="FunFam" id="2.60.40.60:FF:000021">
    <property type="entry name" value="FAT atypical cadherin 1"/>
    <property type="match status" value="1"/>
</dbReference>
<feature type="domain" description="Cadherin" evidence="13">
    <location>
        <begin position="119"/>
        <end position="317"/>
    </location>
</feature>
<dbReference type="SMART" id="SM00112">
    <property type="entry name" value="CA"/>
    <property type="match status" value="16"/>
</dbReference>
<feature type="domain" description="Cadherin" evidence="13">
    <location>
        <begin position="1664"/>
        <end position="1738"/>
    </location>
</feature>
<dbReference type="FunFam" id="2.60.40.60:FF:000002">
    <property type="entry name" value="Protocadherin alpha 2"/>
    <property type="match status" value="1"/>
</dbReference>
<dbReference type="GeneTree" id="ENSGT00940000167185"/>
<dbReference type="GO" id="GO:0005509">
    <property type="term" value="F:calcium ion binding"/>
    <property type="evidence" value="ECO:0007669"/>
    <property type="project" value="UniProtKB-UniRule"/>
</dbReference>
<dbReference type="FunFam" id="2.60.40.60:FF:000020">
    <property type="entry name" value="Dachsous cadherin-related 1b"/>
    <property type="match status" value="1"/>
</dbReference>
<dbReference type="Gene3D" id="2.60.40.60">
    <property type="entry name" value="Cadherins"/>
    <property type="match status" value="17"/>
</dbReference>
<feature type="domain" description="Cadherin" evidence="13">
    <location>
        <begin position="326"/>
        <end position="420"/>
    </location>
</feature>
<dbReference type="PROSITE" id="PS50268">
    <property type="entry name" value="CADHERIN_2"/>
    <property type="match status" value="16"/>
</dbReference>
<dbReference type="EMBL" id="AFYH01191385">
    <property type="status" value="NOT_ANNOTATED_CDS"/>
    <property type="molecule type" value="Genomic_DNA"/>
</dbReference>
<feature type="domain" description="Cadherin" evidence="13">
    <location>
        <begin position="1559"/>
        <end position="1663"/>
    </location>
</feature>
<keyword evidence="2" id="KW-0245">EGF-like domain</keyword>
<evidence type="ECO:0000256" key="12">
    <source>
        <dbReference type="PROSITE-ProRule" id="PRU00043"/>
    </source>
</evidence>
<dbReference type="EMBL" id="AFYH01191384">
    <property type="status" value="NOT_ANNOTATED_CDS"/>
    <property type="molecule type" value="Genomic_DNA"/>
</dbReference>
<keyword evidence="4" id="KW-0732">Signal</keyword>
<dbReference type="FunFam" id="2.60.40.60:FF:000104">
    <property type="entry name" value="cadherin-23 isoform X1"/>
    <property type="match status" value="1"/>
</dbReference>
<proteinExistence type="predicted"/>
<dbReference type="EMBL" id="AFYH01191387">
    <property type="status" value="NOT_ANNOTATED_CDS"/>
    <property type="molecule type" value="Genomic_DNA"/>
</dbReference>
<reference evidence="15" key="1">
    <citation type="submission" date="2011-08" db="EMBL/GenBank/DDBJ databases">
        <title>The draft genome of Latimeria chalumnae.</title>
        <authorList>
            <person name="Di Palma F."/>
            <person name="Alfoldi J."/>
            <person name="Johnson J."/>
            <person name="Berlin A."/>
            <person name="Gnerre S."/>
            <person name="Jaffe D."/>
            <person name="MacCallum I."/>
            <person name="Young S."/>
            <person name="Walker B.J."/>
            <person name="Lander E."/>
            <person name="Lindblad-Toh K."/>
        </authorList>
    </citation>
    <scope>NUCLEOTIDE SEQUENCE [LARGE SCALE GENOMIC DNA]</scope>
    <source>
        <strain evidence="15">Wild caught</strain>
    </source>
</reference>
<dbReference type="PANTHER" id="PTHR24028">
    <property type="entry name" value="CADHERIN-87A"/>
    <property type="match status" value="1"/>
</dbReference>
<evidence type="ECO:0000256" key="1">
    <source>
        <dbReference type="ARBA" id="ARBA00004167"/>
    </source>
</evidence>
<evidence type="ECO:0000256" key="7">
    <source>
        <dbReference type="ARBA" id="ARBA00022889"/>
    </source>
</evidence>
<dbReference type="InterPro" id="IPR020894">
    <property type="entry name" value="Cadherin_CS"/>
</dbReference>
<dbReference type="EMBL" id="AFYH01191386">
    <property type="status" value="NOT_ANNOTATED_CDS"/>
    <property type="molecule type" value="Genomic_DNA"/>
</dbReference>
<keyword evidence="15" id="KW-1185">Reference proteome</keyword>
<protein>
    <recommendedName>
        <fullName evidence="13">Cadherin domain-containing protein</fullName>
    </recommendedName>
</protein>
<keyword evidence="6 12" id="KW-0106">Calcium</keyword>
<sequence>VVLLTIQDVNDNSPVFEPSYTASVLENSLDGTVVLLVMPNNKDEGGFNGTLSIIPENSPFHISQSGVITVRNSSALDREKTDQFSLKVKARENEPPYWEAQTTVTILLVDENDNSPVFERTPYEVSLFTNMTVGMLLVEVAAMDLDQDANKSVKLALTGGNEEGYFELNNKGQISLHKKINLPDNLLQNFILILTATDGGVDPRASSVPVRILAFGNSRPYFLRSKYEGTIKEEIALAQIVAQVEFVSFQSIITLEVLTETETFSIDNNGTIWAKTKVDYETHKSYTINGSLTDGKSKDYTTVLVTVLDVNDNIPAFQGVYNDTHVSENKTVGTSVMQMVATDDDEGYNGLLTYTLRGGDGKMEIDSVSGLITLTKELDRETQSSYNLTVNVSDQGQPPHSVELNFPVFVDDINDNYPVFTKTAYEIKVPENEVLENVLAVSATDLDENVNAQVTYRITKQSPSTAAAVFHLDTRTGQLSVVQKLDYETAKVFELEVEAADGGNPRLRSSATLVIHLEDVNDNQPEFSQDVYNIVVLENLQKEAFVYALNVTDKDEGGFSKGHFVLIDGPFNIDKSGVLSLKNGATLDRETTSEFSFQVWAIDDETNGLNSSAVLNITVLDVNDNNPEFEIQTYRFTIPEGNYSPDRPGQVGHIAARDMDEGENGHITFTRSSGEGKDHFSLQQDGTIVAIRPLDRESKNKYELVVVATDNGIPQRQNLTDIVISISDINDNPPRFLQRTYAVNIVVANAKEGDVLTVSATDQDSLNNAVITYSFLNASDAFVINNVTGVISLVSNLTDITADTVITSIVVASDHGIPSLSSTASVILNLLVNATDFGLFFESTSYDFSIPEHESKKTVGTVKALTGSMFVTVTYSLKSYTDRFTINNQGDIVTLVELGREEQSAYTVIVEAIDSRTPATTAVTLVTINIDDINDNPPVFSPLVQTKVSVLEGQVTIDFGSFTAIDRDAGENGIITYSLDNDFDRIFAISSSTGRLISTRALDRETVDMYELTIIVSFIERMVSSASVAVNITVEDVNDNPPVFIKETYNITVKENEPPHEIFYVAATDKDVNYNAIIHYKIIEGDSLFYIGEISGNIGTLQLLDYETSTEHLIKVMAFNPGNLGAEDAVLMVEDVNEEGPKFLHPSYHTVLFDNATAGSLVVDIDAVDENVGYDEGINYSITDGNTEGLFRIVNKTGQITLTKDLIRTDITLEYSVRVTATDQGSPTLSNSVKVTIIVAPSDSAVPVFSAAVYQPAPLSEKTSTGTLVIQTSALYHLPLLYSLVAGNEKDYFSSDASSGVIKTKKSINVEDFPVLIHVPATDSTNSSIFNEASVNISAIDENDFSPAFPSSLVHTKINEEAATPVRIVQLSATDKETGRNGDITYGLVNGAERRFRINPSDGVLYADVSFDYENGTTEYQIVVCAEDNGIPEKKRGYCTVVISITDVNDWPPVFEPVNPIVVEENTSIGTVVGKVTATDRDTGDNGLILYSIIGEGDMFEINGSNGAIQVKSPPDYEQQNEYHLIVHASNKQSTTFILTATDVHVTVLDVNDNAPEFTHTNYTANVTMSSPIGTHVITVTATDKDKGNNGLVEYYIQFDWTYSQYFLFENPYDGRIITAGDLPNPGFISLTVIAKDRGNPSLNSTVQVTIEVLDDRPFVPAFNQSAFRTTIMENMGAGYLVYTFKVMETLRKHIIYTIVAGNERGHFRLEGNTGHMFTTVNLNYEDISQYSIVVEATG</sequence>
<dbReference type="InterPro" id="IPR002126">
    <property type="entry name" value="Cadherin-like_dom"/>
</dbReference>
<dbReference type="EMBL" id="AFYH01191383">
    <property type="status" value="NOT_ANNOTATED_CDS"/>
    <property type="molecule type" value="Genomic_DNA"/>
</dbReference>
<keyword evidence="9" id="KW-0472">Membrane</keyword>
<reference evidence="14" key="3">
    <citation type="submission" date="2025-09" db="UniProtKB">
        <authorList>
            <consortium name="Ensembl"/>
        </authorList>
    </citation>
    <scope>IDENTIFICATION</scope>
</reference>
<evidence type="ECO:0000256" key="5">
    <source>
        <dbReference type="ARBA" id="ARBA00022737"/>
    </source>
</evidence>
<dbReference type="Pfam" id="PF00028">
    <property type="entry name" value="Cadherin"/>
    <property type="match status" value="15"/>
</dbReference>
<dbReference type="GO" id="GO:0005886">
    <property type="term" value="C:plasma membrane"/>
    <property type="evidence" value="ECO:0007669"/>
    <property type="project" value="InterPro"/>
</dbReference>
<dbReference type="FunFam" id="2.60.40.60:FF:000092">
    <property type="entry name" value="Protocadherin 8"/>
    <property type="match status" value="1"/>
</dbReference>
<dbReference type="CDD" id="cd11304">
    <property type="entry name" value="Cadherin_repeat"/>
    <property type="match status" value="17"/>
</dbReference>
<feature type="domain" description="Cadherin" evidence="13">
    <location>
        <begin position="16"/>
        <end position="118"/>
    </location>
</feature>
<dbReference type="OMA" id="FNIRENT"/>
<dbReference type="PANTHER" id="PTHR24028:SF328">
    <property type="entry name" value="CADHERIN-3"/>
    <property type="match status" value="1"/>
</dbReference>
<feature type="domain" description="Cadherin" evidence="13">
    <location>
        <begin position="1455"/>
        <end position="1558"/>
    </location>
</feature>
<feature type="domain" description="Cadherin" evidence="13">
    <location>
        <begin position="528"/>
        <end position="629"/>
    </location>
</feature>
<keyword evidence="7" id="KW-0130">Cell adhesion</keyword>
<feature type="domain" description="Cadherin" evidence="13">
    <location>
        <begin position="842"/>
        <end position="940"/>
    </location>
</feature>
<evidence type="ECO:0000256" key="4">
    <source>
        <dbReference type="ARBA" id="ARBA00022729"/>
    </source>
</evidence>
<dbReference type="SUPFAM" id="SSF49313">
    <property type="entry name" value="Cadherin-like"/>
    <property type="match status" value="17"/>
</dbReference>